<reference evidence="4" key="2">
    <citation type="submission" date="2017-09" db="EMBL/GenBank/DDBJ databases">
        <title>FDA dAtabase for Regulatory Grade micrObial Sequences (FDA-ARGOS): Supporting development and validation of Infectious Disease Dx tests.</title>
        <authorList>
            <person name="Minogue T."/>
            <person name="Wolcott M."/>
            <person name="Wasieloski L."/>
            <person name="Aguilar W."/>
            <person name="Moore D."/>
            <person name="Tallon L."/>
            <person name="Sadzewicz L."/>
            <person name="Ott S."/>
            <person name="Zhao X."/>
            <person name="Nagaraj S."/>
            <person name="Vavikolanu K."/>
            <person name="Aluvathingal J."/>
            <person name="Nadendla S."/>
            <person name="Sichtig H."/>
        </authorList>
    </citation>
    <scope>NUCLEOTIDE SEQUENCE [LARGE SCALE GENOMIC DNA]</scope>
    <source>
        <strain evidence="4">FDAARGOS_387</strain>
    </source>
</reference>
<dbReference type="CDD" id="cd02440">
    <property type="entry name" value="AdoMet_MTases"/>
    <property type="match status" value="1"/>
</dbReference>
<dbReference type="InterPro" id="IPR013216">
    <property type="entry name" value="Methyltransf_11"/>
</dbReference>
<feature type="domain" description="Methyltransferase type 11" evidence="1">
    <location>
        <begin position="61"/>
        <end position="155"/>
    </location>
</feature>
<dbReference type="GO" id="GO:0032259">
    <property type="term" value="P:methylation"/>
    <property type="evidence" value="ECO:0007669"/>
    <property type="project" value="UniProtKB-KW"/>
</dbReference>
<dbReference type="Pfam" id="PF08241">
    <property type="entry name" value="Methyltransf_11"/>
    <property type="match status" value="1"/>
</dbReference>
<dbReference type="InterPro" id="IPR029063">
    <property type="entry name" value="SAM-dependent_MTases_sf"/>
</dbReference>
<evidence type="ECO:0000313" key="2">
    <source>
        <dbReference type="EMBL" id="PHI30660.1"/>
    </source>
</evidence>
<protein>
    <submittedName>
        <fullName evidence="2">Class I SAM-dependent methyltransferase</fullName>
    </submittedName>
</protein>
<dbReference type="Gene3D" id="3.40.50.150">
    <property type="entry name" value="Vaccinia Virus protein VP39"/>
    <property type="match status" value="1"/>
</dbReference>
<accession>A0A2C6C2T9</accession>
<evidence type="ECO:0000313" key="4">
    <source>
        <dbReference type="Proteomes" id="UP000224974"/>
    </source>
</evidence>
<dbReference type="AlphaFoldDB" id="A0A2C6C2T9"/>
<sequence>MTQLFDQNPTEKILQDVKQYWDKRADGYNQVNVEELQSIKRTLWQTTILKNAPEKACLKILDVGTGPGFFAVTLAMAGHEVTAVDVTPAMLEQAKNNARQHDVDINFVQSDVHTLPFDEQTFDLIVTRNVTWNLKHPFQAYQEWFRVLKTGGRLINFDANWYLHLFNEHYRQGYLQDRRNAQSSNIDDHYVNTDTVAMENIARELPLSKEMRPAWDSNALLICGFTKLFLDTRAAENLWNREEKINYASTPMFMIVAEK</sequence>
<evidence type="ECO:0000313" key="3">
    <source>
        <dbReference type="EMBL" id="VFS50186.1"/>
    </source>
</evidence>
<reference evidence="3 5" key="3">
    <citation type="submission" date="2019-03" db="EMBL/GenBank/DDBJ databases">
        <authorList>
            <consortium name="Pathogen Informatics"/>
        </authorList>
    </citation>
    <scope>NUCLEOTIDE SEQUENCE [LARGE SCALE GENOMIC DNA]</scope>
    <source>
        <strain evidence="3 5">NCTC12282</strain>
    </source>
</reference>
<organism evidence="2 4">
    <name type="scientific">Budvicia aquatica</name>
    <dbReference type="NCBI Taxonomy" id="82979"/>
    <lineage>
        <taxon>Bacteria</taxon>
        <taxon>Pseudomonadati</taxon>
        <taxon>Pseudomonadota</taxon>
        <taxon>Gammaproteobacteria</taxon>
        <taxon>Enterobacterales</taxon>
        <taxon>Budviciaceae</taxon>
        <taxon>Budvicia</taxon>
    </lineage>
</organism>
<dbReference type="OrthoDB" id="529208at2"/>
<dbReference type="EMBL" id="PDDX01000001">
    <property type="protein sequence ID" value="PHI30660.1"/>
    <property type="molecule type" value="Genomic_DNA"/>
</dbReference>
<dbReference type="Proteomes" id="UP000373449">
    <property type="component" value="Unassembled WGS sequence"/>
</dbReference>
<dbReference type="SUPFAM" id="SSF53335">
    <property type="entry name" value="S-adenosyl-L-methionine-dependent methyltransferases"/>
    <property type="match status" value="1"/>
</dbReference>
<dbReference type="GO" id="GO:0008757">
    <property type="term" value="F:S-adenosylmethionine-dependent methyltransferase activity"/>
    <property type="evidence" value="ECO:0007669"/>
    <property type="project" value="InterPro"/>
</dbReference>
<dbReference type="EMBL" id="CAADJA010000002">
    <property type="protein sequence ID" value="VFS50186.1"/>
    <property type="molecule type" value="Genomic_DNA"/>
</dbReference>
<name>A0A2C6C2T9_9GAMM</name>
<evidence type="ECO:0000313" key="5">
    <source>
        <dbReference type="Proteomes" id="UP000373449"/>
    </source>
</evidence>
<evidence type="ECO:0000259" key="1">
    <source>
        <dbReference type="Pfam" id="PF08241"/>
    </source>
</evidence>
<keyword evidence="2" id="KW-0489">Methyltransferase</keyword>
<gene>
    <name evidence="3" type="primary">ycgJ_1</name>
    <name evidence="2" type="ORF">CRN84_15595</name>
    <name evidence="3" type="ORF">NCTC12282_04377</name>
</gene>
<proteinExistence type="predicted"/>
<keyword evidence="4" id="KW-1185">Reference proteome</keyword>
<keyword evidence="2" id="KW-0808">Transferase</keyword>
<dbReference type="Proteomes" id="UP000224974">
    <property type="component" value="Unassembled WGS sequence"/>
</dbReference>
<dbReference type="RefSeq" id="WP_029092860.1">
    <property type="nucleotide sequence ID" value="NZ_CAADJA010000002.1"/>
</dbReference>
<dbReference type="PANTHER" id="PTHR43591:SF24">
    <property type="entry name" value="2-METHOXY-6-POLYPRENYL-1,4-BENZOQUINOL METHYLASE, MITOCHONDRIAL"/>
    <property type="match status" value="1"/>
</dbReference>
<dbReference type="STRING" id="1111728.GCA_000427805_00225"/>
<reference evidence="2" key="1">
    <citation type="submission" date="2017-09" db="EMBL/GenBank/DDBJ databases">
        <title>FDA dAtabase for Regulatory Grade micrObial Sequences (FDA-ARGOS): Supporting development and validation of Infectious Disease Dx tests.</title>
        <authorList>
            <person name="Minogue T."/>
            <person name="Wolcott M."/>
            <person name="Wasieloski L."/>
            <person name="Aguilar W."/>
            <person name="Moore D."/>
            <person name="Tallon L.J."/>
            <person name="Sadzewicz L."/>
            <person name="Ott S."/>
            <person name="Zhao X."/>
            <person name="Nagaraj S."/>
            <person name="Vavikolanu K."/>
            <person name="Aluvathingal J."/>
            <person name="Nadendla S."/>
            <person name="Sichtig H."/>
        </authorList>
    </citation>
    <scope>NUCLEOTIDE SEQUENCE</scope>
    <source>
        <strain evidence="2">FDAARGOS_387</strain>
    </source>
</reference>
<dbReference type="PANTHER" id="PTHR43591">
    <property type="entry name" value="METHYLTRANSFERASE"/>
    <property type="match status" value="1"/>
</dbReference>